<feature type="region of interest" description="Disordered" evidence="1">
    <location>
        <begin position="1"/>
        <end position="54"/>
    </location>
</feature>
<comment type="caution">
    <text evidence="3">The sequence shown here is derived from an EMBL/GenBank/DDBJ whole genome shotgun (WGS) entry which is preliminary data.</text>
</comment>
<dbReference type="Proteomes" id="UP000298390">
    <property type="component" value="Unassembled WGS sequence"/>
</dbReference>
<dbReference type="EMBL" id="SEKV01000126">
    <property type="protein sequence ID" value="TFY63576.1"/>
    <property type="molecule type" value="Genomic_DNA"/>
</dbReference>
<name>A0A4Y9YLY8_9APHY</name>
<protein>
    <recommendedName>
        <fullName evidence="2">F-box domain-containing protein</fullName>
    </recommendedName>
</protein>
<accession>A0A4Y9YLY8</accession>
<feature type="compositionally biased region" description="Acidic residues" evidence="1">
    <location>
        <begin position="13"/>
        <end position="27"/>
    </location>
</feature>
<evidence type="ECO:0000256" key="1">
    <source>
        <dbReference type="SAM" id="MobiDB-lite"/>
    </source>
</evidence>
<evidence type="ECO:0000313" key="4">
    <source>
        <dbReference type="Proteomes" id="UP000298390"/>
    </source>
</evidence>
<dbReference type="AlphaFoldDB" id="A0A4Y9YLY8"/>
<feature type="domain" description="F-box" evidence="2">
    <location>
        <begin position="61"/>
        <end position="110"/>
    </location>
</feature>
<organism evidence="3 4">
    <name type="scientific">Rhodofomes roseus</name>
    <dbReference type="NCBI Taxonomy" id="34475"/>
    <lineage>
        <taxon>Eukaryota</taxon>
        <taxon>Fungi</taxon>
        <taxon>Dikarya</taxon>
        <taxon>Basidiomycota</taxon>
        <taxon>Agaricomycotina</taxon>
        <taxon>Agaricomycetes</taxon>
        <taxon>Polyporales</taxon>
        <taxon>Rhodofomes</taxon>
    </lineage>
</organism>
<proteinExistence type="predicted"/>
<sequence length="192" mass="21700">MPATSRRGKLLDEDYELNDPEDDISDWEETHRRRSGGSSQKRARGSKAGSSRVKRRASAKLCKLPTLPLDIIYEILSLLTPIDLANLAHTDTAFRSTLTSPQASSIWKAARKRNGTPNCEASGLSVAESNQTFNHIVVQECDASHIHYVDFALRRRVCKRCKKQKLVYAPFFGRRFPDFDPEMLELIPHSNS</sequence>
<evidence type="ECO:0000259" key="2">
    <source>
        <dbReference type="PROSITE" id="PS50181"/>
    </source>
</evidence>
<evidence type="ECO:0000313" key="3">
    <source>
        <dbReference type="EMBL" id="TFY63576.1"/>
    </source>
</evidence>
<dbReference type="InterPro" id="IPR001810">
    <property type="entry name" value="F-box_dom"/>
</dbReference>
<dbReference type="SUPFAM" id="SSF81383">
    <property type="entry name" value="F-box domain"/>
    <property type="match status" value="1"/>
</dbReference>
<dbReference type="STRING" id="34475.A0A4Y9YLY8"/>
<dbReference type="PROSITE" id="PS50181">
    <property type="entry name" value="FBOX"/>
    <property type="match status" value="1"/>
</dbReference>
<reference evidence="3 4" key="1">
    <citation type="submission" date="2019-01" db="EMBL/GenBank/DDBJ databases">
        <title>Genome sequencing of the rare red list fungi Fomitopsis rosea.</title>
        <authorList>
            <person name="Buettner E."/>
            <person name="Kellner H."/>
        </authorList>
    </citation>
    <scope>NUCLEOTIDE SEQUENCE [LARGE SCALE GENOMIC DNA]</scope>
    <source>
        <strain evidence="3 4">DSM 105464</strain>
    </source>
</reference>
<dbReference type="InterPro" id="IPR036047">
    <property type="entry name" value="F-box-like_dom_sf"/>
</dbReference>
<gene>
    <name evidence="3" type="ORF">EVJ58_g3179</name>
</gene>